<feature type="region of interest" description="Disordered" evidence="1">
    <location>
        <begin position="473"/>
        <end position="499"/>
    </location>
</feature>
<evidence type="ECO:0000256" key="1">
    <source>
        <dbReference type="SAM" id="MobiDB-lite"/>
    </source>
</evidence>
<evidence type="ECO:0000313" key="4">
    <source>
        <dbReference type="Proteomes" id="UP000574317"/>
    </source>
</evidence>
<feature type="region of interest" description="Disordered" evidence="1">
    <location>
        <begin position="191"/>
        <end position="213"/>
    </location>
</feature>
<evidence type="ECO:0000313" key="3">
    <source>
        <dbReference type="EMBL" id="KAF5541380.1"/>
    </source>
</evidence>
<feature type="compositionally biased region" description="Polar residues" evidence="1">
    <location>
        <begin position="346"/>
        <end position="362"/>
    </location>
</feature>
<keyword evidence="4" id="KW-1185">Reference proteome</keyword>
<feature type="signal peptide" evidence="2">
    <location>
        <begin position="1"/>
        <end position="19"/>
    </location>
</feature>
<feature type="region of interest" description="Disordered" evidence="1">
    <location>
        <begin position="229"/>
        <end position="277"/>
    </location>
</feature>
<feature type="compositionally biased region" description="Polar residues" evidence="1">
    <location>
        <begin position="245"/>
        <end position="257"/>
    </location>
</feature>
<dbReference type="Proteomes" id="UP000574317">
    <property type="component" value="Unassembled WGS sequence"/>
</dbReference>
<proteinExistence type="predicted"/>
<evidence type="ECO:0000256" key="2">
    <source>
        <dbReference type="SAM" id="SignalP"/>
    </source>
</evidence>
<dbReference type="AlphaFoldDB" id="A0A8H5IQ16"/>
<accession>A0A8H5IQ16</accession>
<sequence length="521" mass="58234">MKASFALFVLSFFYTHCLAASVDMWSSPLKERAALKYEAIEPEVVKARIGTTPGENSEGDRESGMVYFCREENWGAPCFAHRPELEYTCNELGPELKGHIGSVFVDPGMICRLAGFNNDRCAPIKIFAWPETQHGWPDLFHQNAPGGAIKLGAATTHFTCAECTNCVEKSGQDAFLQNGVLLPVTHRDHFREETQMNDASDKQTRKPSTTDIISDQLSILQMVRDNLRPMRSQTPSPESVHRAPRSTSSSYHDQGTGFNDVPSPASDTRMPSLDLGDLSKYSRFNDRLSGLRSSSSSSVAARALNQGSTHGAGVDETPAFGHLQRLPIQSYHSFEIVSSSEDLQSNVTPAQKTMTRQPSLEDTTGFGRTYPLTPVKARIRPQIDSPAEERYSESPSPSTKPPRVERRSKRKSSVMSLRSLTEGVKRTRAGVEKLAHNICYNSCSKLRHAHQSVRRQHKEQRKHHSVWKALRRKLRPEDASKPKHEKASASFSIEQGGHGTESWWKAGVEKYHAPKWMRFGK</sequence>
<organism evidence="3 4">
    <name type="scientific">Fusarium napiforme</name>
    <dbReference type="NCBI Taxonomy" id="42672"/>
    <lineage>
        <taxon>Eukaryota</taxon>
        <taxon>Fungi</taxon>
        <taxon>Dikarya</taxon>
        <taxon>Ascomycota</taxon>
        <taxon>Pezizomycotina</taxon>
        <taxon>Sordariomycetes</taxon>
        <taxon>Hypocreomycetidae</taxon>
        <taxon>Hypocreales</taxon>
        <taxon>Nectriaceae</taxon>
        <taxon>Fusarium</taxon>
        <taxon>Fusarium fujikuroi species complex</taxon>
    </lineage>
</organism>
<protein>
    <submittedName>
        <fullName evidence="3">Uncharacterized protein</fullName>
    </submittedName>
</protein>
<dbReference type="EMBL" id="JAAOAO010000448">
    <property type="protein sequence ID" value="KAF5541380.1"/>
    <property type="molecule type" value="Genomic_DNA"/>
</dbReference>
<keyword evidence="2" id="KW-0732">Signal</keyword>
<feature type="region of interest" description="Disordered" evidence="1">
    <location>
        <begin position="346"/>
        <end position="421"/>
    </location>
</feature>
<reference evidence="3 4" key="1">
    <citation type="submission" date="2020-05" db="EMBL/GenBank/DDBJ databases">
        <title>Identification and distribution of gene clusters putatively required for synthesis of sphingolipid metabolism inhibitors in phylogenetically diverse species of the filamentous fungus Fusarium.</title>
        <authorList>
            <person name="Kim H.-S."/>
            <person name="Busman M."/>
            <person name="Brown D.W."/>
            <person name="Divon H."/>
            <person name="Uhlig S."/>
            <person name="Proctor R.H."/>
        </authorList>
    </citation>
    <scope>NUCLEOTIDE SEQUENCE [LARGE SCALE GENOMIC DNA]</scope>
    <source>
        <strain evidence="3 4">NRRL 25196</strain>
    </source>
</reference>
<feature type="compositionally biased region" description="Basic and acidic residues" evidence="1">
    <location>
        <begin position="191"/>
        <end position="204"/>
    </location>
</feature>
<name>A0A8H5IQ16_9HYPO</name>
<feature type="chain" id="PRO_5034933383" evidence="2">
    <location>
        <begin position="20"/>
        <end position="521"/>
    </location>
</feature>
<comment type="caution">
    <text evidence="3">The sequence shown here is derived from an EMBL/GenBank/DDBJ whole genome shotgun (WGS) entry which is preliminary data.</text>
</comment>
<feature type="compositionally biased region" description="Basic and acidic residues" evidence="1">
    <location>
        <begin position="475"/>
        <end position="487"/>
    </location>
</feature>
<gene>
    <name evidence="3" type="ORF">FNAPI_10244</name>
</gene>